<reference evidence="2 3" key="1">
    <citation type="submission" date="2017-11" db="EMBL/GenBank/DDBJ databases">
        <title>Infants hospitalized years apart are colonized by the same room-sourced microbial strains.</title>
        <authorList>
            <person name="Brooks B."/>
            <person name="Olm M.R."/>
            <person name="Firek B.A."/>
            <person name="Baker R."/>
            <person name="Thomas B.C."/>
            <person name="Morowitz M.J."/>
            <person name="Banfield J.F."/>
        </authorList>
    </citation>
    <scope>NUCLEOTIDE SEQUENCE [LARGE SCALE GENOMIC DNA]</scope>
    <source>
        <strain evidence="2">S2_009_000_R2_76</strain>
    </source>
</reference>
<dbReference type="Gene3D" id="3.60.10.10">
    <property type="entry name" value="Endonuclease/exonuclease/phosphatase"/>
    <property type="match status" value="1"/>
</dbReference>
<dbReference type="EMBL" id="QFOI01000024">
    <property type="protein sequence ID" value="PZP51665.1"/>
    <property type="molecule type" value="Genomic_DNA"/>
</dbReference>
<evidence type="ECO:0000313" key="2">
    <source>
        <dbReference type="EMBL" id="PZP51665.1"/>
    </source>
</evidence>
<feature type="domain" description="Endonuclease/exonuclease/phosphatase" evidence="1">
    <location>
        <begin position="25"/>
        <end position="338"/>
    </location>
</feature>
<dbReference type="InterPro" id="IPR036691">
    <property type="entry name" value="Endo/exonu/phosph_ase_sf"/>
</dbReference>
<dbReference type="PANTHER" id="PTHR42834:SF1">
    <property type="entry name" value="ENDONUCLEASE_EXONUCLEASE_PHOSPHATASE FAMILY PROTEIN (AFU_ORTHOLOGUE AFUA_3G09210)"/>
    <property type="match status" value="1"/>
</dbReference>
<organism evidence="2 3">
    <name type="scientific">Pseudopedobacter saltans</name>
    <dbReference type="NCBI Taxonomy" id="151895"/>
    <lineage>
        <taxon>Bacteria</taxon>
        <taxon>Pseudomonadati</taxon>
        <taxon>Bacteroidota</taxon>
        <taxon>Sphingobacteriia</taxon>
        <taxon>Sphingobacteriales</taxon>
        <taxon>Sphingobacteriaceae</taxon>
        <taxon>Pseudopedobacter</taxon>
    </lineage>
</organism>
<evidence type="ECO:0000259" key="1">
    <source>
        <dbReference type="Pfam" id="PF19580"/>
    </source>
</evidence>
<keyword evidence="2" id="KW-0255">Endonuclease</keyword>
<accession>A0A2W5F6M3</accession>
<dbReference type="SUPFAM" id="SSF56219">
    <property type="entry name" value="DNase I-like"/>
    <property type="match status" value="1"/>
</dbReference>
<comment type="caution">
    <text evidence="2">The sequence shown here is derived from an EMBL/GenBank/DDBJ whole genome shotgun (WGS) entry which is preliminary data.</text>
</comment>
<keyword evidence="2" id="KW-0540">Nuclease</keyword>
<dbReference type="GO" id="GO:0004527">
    <property type="term" value="F:exonuclease activity"/>
    <property type="evidence" value="ECO:0007669"/>
    <property type="project" value="UniProtKB-KW"/>
</dbReference>
<evidence type="ECO:0000313" key="3">
    <source>
        <dbReference type="Proteomes" id="UP000249645"/>
    </source>
</evidence>
<sequence length="351" mass="40132">MKWQFLWVLLPLIAFGQKKTFVPISIAFYNAENLYDTIDNTMIDDDDFLENGKRQYSSEIYLEKIGHIAQVLNDIGKDIPSNMVALVGLAEIENDTVLTDLIHHSLLAKQDWHFVHFDSKDRRGVDVALLYNPKLFKVRSATPLFVSIPSNTKSAHYTRDILHVEGLLLGEKIHVFVNHWPSRLGGESKSYPARAAVAQALRKYINKILQTDSSAKILVMGDLNDDPVSRSVVKDLGASHDKEKQDSTLYNPWVNFYNKGYGTLAFQNAWGLFDQVMISRNMLTRSDTSLFFWKANIFKHNYLIETHGNYKGYPKRTYSGNNYQGGYSDHFPVFITLLKPLNTLMDQVSNK</sequence>
<dbReference type="GO" id="GO:0004519">
    <property type="term" value="F:endonuclease activity"/>
    <property type="evidence" value="ECO:0007669"/>
    <property type="project" value="UniProtKB-KW"/>
</dbReference>
<dbReference type="Pfam" id="PF19580">
    <property type="entry name" value="Exo_endo_phos_3"/>
    <property type="match status" value="1"/>
</dbReference>
<proteinExistence type="predicted"/>
<dbReference type="Proteomes" id="UP000249645">
    <property type="component" value="Unassembled WGS sequence"/>
</dbReference>
<protein>
    <submittedName>
        <fullName evidence="2">Endonuclease/exonuclease/phosphatase</fullName>
    </submittedName>
</protein>
<keyword evidence="2" id="KW-0378">Hydrolase</keyword>
<dbReference type="InterPro" id="IPR005135">
    <property type="entry name" value="Endo/exonuclease/phosphatase"/>
</dbReference>
<name>A0A2W5F6M3_9SPHI</name>
<keyword evidence="2" id="KW-0269">Exonuclease</keyword>
<gene>
    <name evidence="2" type="ORF">DI598_02640</name>
</gene>
<dbReference type="PANTHER" id="PTHR42834">
    <property type="entry name" value="ENDONUCLEASE/EXONUCLEASE/PHOSPHATASE FAMILY PROTEIN (AFU_ORTHOLOGUE AFUA_3G09210)"/>
    <property type="match status" value="1"/>
</dbReference>
<dbReference type="AlphaFoldDB" id="A0A2W5F6M3"/>